<dbReference type="SMART" id="SM00382">
    <property type="entry name" value="AAA"/>
    <property type="match status" value="1"/>
</dbReference>
<evidence type="ECO:0000256" key="7">
    <source>
        <dbReference type="ARBA" id="ARBA00022967"/>
    </source>
</evidence>
<dbReference type="GO" id="GO:0005524">
    <property type="term" value="F:ATP binding"/>
    <property type="evidence" value="ECO:0007669"/>
    <property type="project" value="UniProtKB-KW"/>
</dbReference>
<keyword evidence="2" id="KW-0813">Transport</keyword>
<keyword evidence="8" id="KW-0472">Membrane</keyword>
<keyword evidence="6 10" id="KW-0067">ATP-binding</keyword>
<evidence type="ECO:0000256" key="8">
    <source>
        <dbReference type="ARBA" id="ARBA00023136"/>
    </source>
</evidence>
<dbReference type="EMBL" id="JAVIIV010000003">
    <property type="protein sequence ID" value="MDX8484823.1"/>
    <property type="molecule type" value="Genomic_DNA"/>
</dbReference>
<evidence type="ECO:0000256" key="1">
    <source>
        <dbReference type="ARBA" id="ARBA00005417"/>
    </source>
</evidence>
<gene>
    <name evidence="10" type="ORF">RFM52_06445</name>
</gene>
<sequence>MAPDAPKQFQEKCEAVFRSELREPLVRLQKVSKVFPGGIVGLDSVDLDIAAGEFLTLLGPSGCGKTTSLRVIAGFESPTSGNVLLDGRDITGLRPFDRPVNTVFQDYALFPHMDVAANVGFGLSLRKLTGAEQAKRVREALDMVGLADKLRARVSELSGGQRQRVALARAIVCEPRVLLLDEPLSALDAHLREQMQVELKRLQSRLGTTFVMVTHDQTEALSISDRIVVMNKGRIEQTAAPATLYDRPATRFVASFIGTMNLLQSRFLGRDGERLRFAAGELPLEATSDNGETPAAGDTRTIGVRPEDLLAAGEAAEGTAPARVSGVVFHGRTLRLHAELGEGTAIVIDAPRRADGSQFSVGDVAHVSLRRGANCPMLSG</sequence>
<evidence type="ECO:0000313" key="11">
    <source>
        <dbReference type="Proteomes" id="UP001280156"/>
    </source>
</evidence>
<dbReference type="Gene3D" id="2.40.50.100">
    <property type="match status" value="1"/>
</dbReference>
<dbReference type="InterPro" id="IPR027417">
    <property type="entry name" value="P-loop_NTPase"/>
</dbReference>
<dbReference type="PANTHER" id="PTHR42781">
    <property type="entry name" value="SPERMIDINE/PUTRESCINE IMPORT ATP-BINDING PROTEIN POTA"/>
    <property type="match status" value="1"/>
</dbReference>
<protein>
    <submittedName>
        <fullName evidence="10">ABC transporter ATP-binding protein</fullName>
    </submittedName>
</protein>
<feature type="domain" description="ABC transporter" evidence="9">
    <location>
        <begin position="26"/>
        <end position="257"/>
    </location>
</feature>
<dbReference type="PROSITE" id="PS00211">
    <property type="entry name" value="ABC_TRANSPORTER_1"/>
    <property type="match status" value="1"/>
</dbReference>
<keyword evidence="11" id="KW-1185">Reference proteome</keyword>
<dbReference type="Proteomes" id="UP001280156">
    <property type="component" value="Unassembled WGS sequence"/>
</dbReference>
<dbReference type="InterPro" id="IPR003439">
    <property type="entry name" value="ABC_transporter-like_ATP-bd"/>
</dbReference>
<dbReference type="InterPro" id="IPR017871">
    <property type="entry name" value="ABC_transporter-like_CS"/>
</dbReference>
<evidence type="ECO:0000256" key="5">
    <source>
        <dbReference type="ARBA" id="ARBA00022741"/>
    </source>
</evidence>
<evidence type="ECO:0000256" key="3">
    <source>
        <dbReference type="ARBA" id="ARBA00022475"/>
    </source>
</evidence>
<evidence type="ECO:0000256" key="2">
    <source>
        <dbReference type="ARBA" id="ARBA00022448"/>
    </source>
</evidence>
<evidence type="ECO:0000256" key="6">
    <source>
        <dbReference type="ARBA" id="ARBA00022840"/>
    </source>
</evidence>
<dbReference type="SUPFAM" id="SSF52540">
    <property type="entry name" value="P-loop containing nucleoside triphosphate hydrolases"/>
    <property type="match status" value="1"/>
</dbReference>
<proteinExistence type="inferred from homology"/>
<dbReference type="PANTHER" id="PTHR42781:SF1">
    <property type="entry name" value="THIAMINE IMPORT ATP-BINDING PROTEIN THIQ"/>
    <property type="match status" value="1"/>
</dbReference>
<dbReference type="InterPro" id="IPR003593">
    <property type="entry name" value="AAA+_ATPase"/>
</dbReference>
<dbReference type="PROSITE" id="PS50893">
    <property type="entry name" value="ABC_TRANSPORTER_2"/>
    <property type="match status" value="1"/>
</dbReference>
<dbReference type="SUPFAM" id="SSF50331">
    <property type="entry name" value="MOP-like"/>
    <property type="match status" value="1"/>
</dbReference>
<name>A0ABU4YEW8_9HYPH</name>
<dbReference type="Pfam" id="PF00005">
    <property type="entry name" value="ABC_tran"/>
    <property type="match status" value="1"/>
</dbReference>
<reference evidence="10 11" key="1">
    <citation type="submission" date="2023-08" db="EMBL/GenBank/DDBJ databases">
        <title>Implementing the SeqCode for naming new Mesorhizobium species isolated from Vachellia karroo root nodules.</title>
        <authorList>
            <person name="Van Lill M."/>
        </authorList>
    </citation>
    <scope>NUCLEOTIDE SEQUENCE [LARGE SCALE GENOMIC DNA]</scope>
    <source>
        <strain evidence="10 11">VK2B</strain>
    </source>
</reference>
<keyword evidence="4" id="KW-0997">Cell inner membrane</keyword>
<evidence type="ECO:0000256" key="4">
    <source>
        <dbReference type="ARBA" id="ARBA00022519"/>
    </source>
</evidence>
<dbReference type="InterPro" id="IPR013611">
    <property type="entry name" value="Transp-assoc_OB_typ2"/>
</dbReference>
<dbReference type="Pfam" id="PF08402">
    <property type="entry name" value="TOBE_2"/>
    <property type="match status" value="1"/>
</dbReference>
<dbReference type="Gene3D" id="3.40.50.300">
    <property type="entry name" value="P-loop containing nucleotide triphosphate hydrolases"/>
    <property type="match status" value="1"/>
</dbReference>
<evidence type="ECO:0000313" key="10">
    <source>
        <dbReference type="EMBL" id="MDX8484823.1"/>
    </source>
</evidence>
<accession>A0ABU4YEW8</accession>
<keyword evidence="5" id="KW-0547">Nucleotide-binding</keyword>
<comment type="similarity">
    <text evidence="1">Belongs to the ABC transporter superfamily.</text>
</comment>
<keyword evidence="3" id="KW-1003">Cell membrane</keyword>
<keyword evidence="7" id="KW-1278">Translocase</keyword>
<dbReference type="RefSeq" id="WP_320294672.1">
    <property type="nucleotide sequence ID" value="NZ_JAVIIU010000003.1"/>
</dbReference>
<organism evidence="10 11">
    <name type="scientific">Mesorhizobium humile</name>
    <dbReference type="NCBI Taxonomy" id="3072313"/>
    <lineage>
        <taxon>Bacteria</taxon>
        <taxon>Pseudomonadati</taxon>
        <taxon>Pseudomonadota</taxon>
        <taxon>Alphaproteobacteria</taxon>
        <taxon>Hyphomicrobiales</taxon>
        <taxon>Phyllobacteriaceae</taxon>
        <taxon>Mesorhizobium</taxon>
    </lineage>
</organism>
<comment type="caution">
    <text evidence="10">The sequence shown here is derived from an EMBL/GenBank/DDBJ whole genome shotgun (WGS) entry which is preliminary data.</text>
</comment>
<evidence type="ECO:0000259" key="9">
    <source>
        <dbReference type="PROSITE" id="PS50893"/>
    </source>
</evidence>
<dbReference type="InterPro" id="IPR008995">
    <property type="entry name" value="Mo/tungstate-bd_C_term_dom"/>
</dbReference>
<dbReference type="InterPro" id="IPR050093">
    <property type="entry name" value="ABC_SmlMolc_Importer"/>
</dbReference>